<organism evidence="2 3">
    <name type="scientific">Lactococcus nasutitermitis</name>
    <dbReference type="NCBI Taxonomy" id="1652957"/>
    <lineage>
        <taxon>Bacteria</taxon>
        <taxon>Bacillati</taxon>
        <taxon>Bacillota</taxon>
        <taxon>Bacilli</taxon>
        <taxon>Lactobacillales</taxon>
        <taxon>Streptococcaceae</taxon>
        <taxon>Lactococcus</taxon>
    </lineage>
</organism>
<name>A0ABV9JGS4_9LACT</name>
<dbReference type="Proteomes" id="UP001595987">
    <property type="component" value="Unassembled WGS sequence"/>
</dbReference>
<protein>
    <submittedName>
        <fullName evidence="2">Acetylxylan esterase</fullName>
    </submittedName>
</protein>
<evidence type="ECO:0000313" key="2">
    <source>
        <dbReference type="EMBL" id="MFC4653153.1"/>
    </source>
</evidence>
<dbReference type="EMBL" id="JBHSGD010000008">
    <property type="protein sequence ID" value="MFC4653153.1"/>
    <property type="molecule type" value="Genomic_DNA"/>
</dbReference>
<dbReference type="RefSeq" id="WP_213536317.1">
    <property type="nucleotide sequence ID" value="NZ_BOVQ01000006.1"/>
</dbReference>
<keyword evidence="3" id="KW-1185">Reference proteome</keyword>
<accession>A0ABV9JGS4</accession>
<dbReference type="InterPro" id="IPR029058">
    <property type="entry name" value="AB_hydrolase_fold"/>
</dbReference>
<reference evidence="3" key="1">
    <citation type="journal article" date="2019" name="Int. J. Syst. Evol. Microbiol.">
        <title>The Global Catalogue of Microorganisms (GCM) 10K type strain sequencing project: providing services to taxonomists for standard genome sequencing and annotation.</title>
        <authorList>
            <consortium name="The Broad Institute Genomics Platform"/>
            <consortium name="The Broad Institute Genome Sequencing Center for Infectious Disease"/>
            <person name="Wu L."/>
            <person name="Ma J."/>
        </authorList>
    </citation>
    <scope>NUCLEOTIDE SEQUENCE [LARGE SCALE GENOMIC DNA]</scope>
    <source>
        <strain evidence="3">CCUG 63287</strain>
    </source>
</reference>
<dbReference type="PANTHER" id="PTHR40111">
    <property type="entry name" value="CEPHALOSPORIN-C DEACETYLASE"/>
    <property type="match status" value="1"/>
</dbReference>
<dbReference type="InterPro" id="IPR008391">
    <property type="entry name" value="AXE1_dom"/>
</dbReference>
<dbReference type="Gene3D" id="3.40.50.1820">
    <property type="entry name" value="alpha/beta hydrolase"/>
    <property type="match status" value="1"/>
</dbReference>
<sequence>MRISNELKNYTGSAQKPDNFDLFWDNKLKQIKNHDFKVEITQKSLPSKVANFYDLWFIAIDGAKIHAQLITPKDLTQRYPGILQFHGYHCDSGDWVDKVGAVAEGNVVLALDCRGQGGPSEDNTKTSGMTMKGLIVRGIEEGYENLYYVCQYMDLASAAKIFMALDYVDETNITARGASQGGGLTIACAALVPEIKRAIATYPFLSDYRKAYDLGAQTSAFEEIPYWFQFQDPLHLREDWFFNQLEYIDVQNLATRIKAEVFWIYGGMDTIVPPITQMATYNKITAPKHLYVLPEYGHEYLPAISDYLATIL</sequence>
<dbReference type="Pfam" id="PF05448">
    <property type="entry name" value="AXE1"/>
    <property type="match status" value="1"/>
</dbReference>
<dbReference type="InterPro" id="IPR039069">
    <property type="entry name" value="CE7"/>
</dbReference>
<evidence type="ECO:0000313" key="3">
    <source>
        <dbReference type="Proteomes" id="UP001595987"/>
    </source>
</evidence>
<feature type="domain" description="Acetyl xylan esterase" evidence="1">
    <location>
        <begin position="5"/>
        <end position="304"/>
    </location>
</feature>
<evidence type="ECO:0000259" key="1">
    <source>
        <dbReference type="Pfam" id="PF05448"/>
    </source>
</evidence>
<gene>
    <name evidence="2" type="ORF">ACFO26_09585</name>
</gene>
<proteinExistence type="predicted"/>
<comment type="caution">
    <text evidence="2">The sequence shown here is derived from an EMBL/GenBank/DDBJ whole genome shotgun (WGS) entry which is preliminary data.</text>
</comment>
<dbReference type="SUPFAM" id="SSF53474">
    <property type="entry name" value="alpha/beta-Hydrolases"/>
    <property type="match status" value="1"/>
</dbReference>
<dbReference type="PANTHER" id="PTHR40111:SF1">
    <property type="entry name" value="CEPHALOSPORIN-C DEACETYLASE"/>
    <property type="match status" value="1"/>
</dbReference>